<dbReference type="EMBL" id="FMSV02000046">
    <property type="protein sequence ID" value="SEH04346.1"/>
    <property type="molecule type" value="Genomic_DNA"/>
</dbReference>
<evidence type="ECO:0000313" key="2">
    <source>
        <dbReference type="EMBL" id="SEH04346.1"/>
    </source>
</evidence>
<keyword evidence="2" id="KW-0489">Methyltransferase</keyword>
<dbReference type="InterPro" id="IPR029063">
    <property type="entry name" value="SAM-dependent_MTases_sf"/>
</dbReference>
<dbReference type="Gene3D" id="3.40.50.150">
    <property type="entry name" value="Vaccinia Virus protein VP39"/>
    <property type="match status" value="1"/>
</dbReference>
<dbReference type="AlphaFoldDB" id="A0A1H6F5J2"/>
<dbReference type="CDD" id="cd02440">
    <property type="entry name" value="AdoMet_MTases"/>
    <property type="match status" value="1"/>
</dbReference>
<dbReference type="RefSeq" id="WP_103918421.1">
    <property type="nucleotide sequence ID" value="NZ_FMSV02000046.1"/>
</dbReference>
<accession>A0A1H6F5J2</accession>
<keyword evidence="3" id="KW-1185">Reference proteome</keyword>
<organism evidence="2 3">
    <name type="scientific">Candidatus Venteria ishoeyi</name>
    <dbReference type="NCBI Taxonomy" id="1899563"/>
    <lineage>
        <taxon>Bacteria</taxon>
        <taxon>Pseudomonadati</taxon>
        <taxon>Pseudomonadota</taxon>
        <taxon>Gammaproteobacteria</taxon>
        <taxon>Thiotrichales</taxon>
        <taxon>Thiotrichaceae</taxon>
        <taxon>Venteria</taxon>
    </lineage>
</organism>
<keyword evidence="2" id="KW-0808">Transferase</keyword>
<dbReference type="GO" id="GO:0032259">
    <property type="term" value="P:methylation"/>
    <property type="evidence" value="ECO:0007669"/>
    <property type="project" value="UniProtKB-KW"/>
</dbReference>
<gene>
    <name evidence="2" type="primary">cmoB_1</name>
    <name evidence="2" type="ORF">MBHS_00192</name>
</gene>
<dbReference type="Proteomes" id="UP000236724">
    <property type="component" value="Unassembled WGS sequence"/>
</dbReference>
<protein>
    <submittedName>
        <fullName evidence="2">tRNA (Mo5U34)-methyltransferase</fullName>
    </submittedName>
</protein>
<dbReference type="GO" id="GO:0008757">
    <property type="term" value="F:S-adenosylmethionine-dependent methyltransferase activity"/>
    <property type="evidence" value="ECO:0007669"/>
    <property type="project" value="InterPro"/>
</dbReference>
<evidence type="ECO:0000259" key="1">
    <source>
        <dbReference type="Pfam" id="PF08241"/>
    </source>
</evidence>
<dbReference type="SUPFAM" id="SSF53335">
    <property type="entry name" value="S-adenosyl-L-methionine-dependent methyltransferases"/>
    <property type="match status" value="1"/>
</dbReference>
<feature type="domain" description="Methyltransferase type 11" evidence="1">
    <location>
        <begin position="77"/>
        <end position="157"/>
    </location>
</feature>
<reference evidence="2 3" key="1">
    <citation type="submission" date="2016-10" db="EMBL/GenBank/DDBJ databases">
        <authorList>
            <person name="de Groot N.N."/>
        </authorList>
    </citation>
    <scope>NUCLEOTIDE SEQUENCE [LARGE SCALE GENOMIC DNA]</scope>
    <source>
        <strain evidence="2">MBHS1</strain>
    </source>
</reference>
<dbReference type="OrthoDB" id="9777638at2"/>
<sequence>MTQSQAVKSPNASGLKMIDFQQLFSAEQLEQIKQVETFRDSQYVVLDIPATLDYFTRRFVCQLPDFSEINQQTVIADVGTGYGWMAMALAFTTDAKIIAVEPDGARLMAGKKIAEILGIAEHIEWQVAPLGKLPMADRSIDIVYCIEVLEHIYHDPTGIPDLCRISRDLIILTTPNLWFPIIAHDTELPFCHWLPIPLREVYAKLFGRVGGTTENDNLFWSPFSLKRQMPGFKPVSNWLHYISYQKYLDAFPYYLPYGDEPEVVAGPGRWKGLYYGLVSKLGSLGRYIIPSLSYVMKRQQNKK</sequence>
<evidence type="ECO:0000313" key="3">
    <source>
        <dbReference type="Proteomes" id="UP000236724"/>
    </source>
</evidence>
<dbReference type="Pfam" id="PF08241">
    <property type="entry name" value="Methyltransf_11"/>
    <property type="match status" value="1"/>
</dbReference>
<name>A0A1H6F5J2_9GAMM</name>
<dbReference type="InterPro" id="IPR013216">
    <property type="entry name" value="Methyltransf_11"/>
</dbReference>
<proteinExistence type="predicted"/>